<dbReference type="AlphaFoldDB" id="A0A7N0T2W2"/>
<sequence length="83" mass="9357">MLELFFAVAFSAVPLILYVPPLRSFNPFVQTLEGMLRQTRLHTDHMYPRLLNACSAILHRTLHSSSSLANNNRLLHPRASNAG</sequence>
<accession>A0A7N0T2W2</accession>
<evidence type="ECO:0000313" key="1">
    <source>
        <dbReference type="EnsemblPlants" id="Kaladp0020s0028.1.v1.1"/>
    </source>
</evidence>
<protein>
    <submittedName>
        <fullName evidence="1">Uncharacterized protein</fullName>
    </submittedName>
</protein>
<dbReference type="Proteomes" id="UP000594263">
    <property type="component" value="Unplaced"/>
</dbReference>
<dbReference type="OMA" id="ESRTHRN"/>
<dbReference type="PANTHER" id="PTHR36616:SF4">
    <property type="entry name" value="OS03G0174800 PROTEIN"/>
    <property type="match status" value="1"/>
</dbReference>
<dbReference type="Gramene" id="Kaladp0020s0028.1.v1.1">
    <property type="protein sequence ID" value="Kaladp0020s0028.1.v1.1"/>
    <property type="gene ID" value="Kaladp0020s0028.v1.1"/>
</dbReference>
<reference evidence="1" key="1">
    <citation type="submission" date="2021-01" db="UniProtKB">
        <authorList>
            <consortium name="EnsemblPlants"/>
        </authorList>
    </citation>
    <scope>IDENTIFICATION</scope>
</reference>
<keyword evidence="2" id="KW-1185">Reference proteome</keyword>
<proteinExistence type="predicted"/>
<dbReference type="PANTHER" id="PTHR36616">
    <property type="entry name" value="BNAC07G32700D PROTEIN"/>
    <property type="match status" value="1"/>
</dbReference>
<name>A0A7N0T2W2_KALFE</name>
<evidence type="ECO:0000313" key="2">
    <source>
        <dbReference type="Proteomes" id="UP000594263"/>
    </source>
</evidence>
<organism evidence="1 2">
    <name type="scientific">Kalanchoe fedtschenkoi</name>
    <name type="common">Lavender scallops</name>
    <name type="synonym">South American air plant</name>
    <dbReference type="NCBI Taxonomy" id="63787"/>
    <lineage>
        <taxon>Eukaryota</taxon>
        <taxon>Viridiplantae</taxon>
        <taxon>Streptophyta</taxon>
        <taxon>Embryophyta</taxon>
        <taxon>Tracheophyta</taxon>
        <taxon>Spermatophyta</taxon>
        <taxon>Magnoliopsida</taxon>
        <taxon>eudicotyledons</taxon>
        <taxon>Gunneridae</taxon>
        <taxon>Pentapetalae</taxon>
        <taxon>Saxifragales</taxon>
        <taxon>Crassulaceae</taxon>
        <taxon>Kalanchoe</taxon>
    </lineage>
</organism>
<dbReference type="EnsemblPlants" id="Kaladp0020s0028.1.v1.1">
    <property type="protein sequence ID" value="Kaladp0020s0028.1.v1.1"/>
    <property type="gene ID" value="Kaladp0020s0028.v1.1"/>
</dbReference>